<evidence type="ECO:0000256" key="14">
    <source>
        <dbReference type="ARBA" id="ARBA00023264"/>
    </source>
</evidence>
<feature type="transmembrane region" description="Helical" evidence="16 17">
    <location>
        <begin position="205"/>
        <end position="226"/>
    </location>
</feature>
<dbReference type="PROSITE" id="PS51598">
    <property type="entry name" value="SAM_CHO2"/>
    <property type="match status" value="1"/>
</dbReference>
<dbReference type="GO" id="GO:0005789">
    <property type="term" value="C:endoplasmic reticulum membrane"/>
    <property type="evidence" value="ECO:0007669"/>
    <property type="project" value="UniProtKB-SubCell"/>
</dbReference>
<evidence type="ECO:0000256" key="15">
    <source>
        <dbReference type="ARBA" id="ARBA00057332"/>
    </source>
</evidence>
<comment type="catalytic activity">
    <reaction evidence="16 17">
        <text>a 1,2-diacyl-sn-glycero-3-phosphoethanolamine + S-adenosyl-L-methionine = a 1,2-diacyl-sn-glycero-3-phospho-N-methylethanolamine + S-adenosyl-L-homocysteine + H(+)</text>
        <dbReference type="Rhea" id="RHEA:11164"/>
        <dbReference type="ChEBI" id="CHEBI:15378"/>
        <dbReference type="ChEBI" id="CHEBI:57856"/>
        <dbReference type="ChEBI" id="CHEBI:59789"/>
        <dbReference type="ChEBI" id="CHEBI:64573"/>
        <dbReference type="ChEBI" id="CHEBI:64612"/>
        <dbReference type="EC" id="2.1.1.17"/>
    </reaction>
</comment>
<keyword evidence="9 16" id="KW-0256">Endoplasmic reticulum</keyword>
<comment type="caution">
    <text evidence="19">The sequence shown here is derived from an EMBL/GenBank/DDBJ whole genome shotgun (WGS) entry which is preliminary data.</text>
</comment>
<organism evidence="19 20">
    <name type="scientific">Penicillium nalgiovense</name>
    <dbReference type="NCBI Taxonomy" id="60175"/>
    <lineage>
        <taxon>Eukaryota</taxon>
        <taxon>Fungi</taxon>
        <taxon>Dikarya</taxon>
        <taxon>Ascomycota</taxon>
        <taxon>Pezizomycotina</taxon>
        <taxon>Eurotiomycetes</taxon>
        <taxon>Eurotiomycetidae</taxon>
        <taxon>Eurotiales</taxon>
        <taxon>Aspergillaceae</taxon>
        <taxon>Penicillium</taxon>
    </lineage>
</organism>
<comment type="pathway">
    <text evidence="2 16 17">Phospholipid metabolism; phosphatidylcholine biosynthesis.</text>
</comment>
<dbReference type="GO" id="GO:0006656">
    <property type="term" value="P:phosphatidylcholine biosynthetic process"/>
    <property type="evidence" value="ECO:0007669"/>
    <property type="project" value="UniProtKB-UniRule"/>
</dbReference>
<comment type="pathway">
    <text evidence="3">Lipid metabolism.</text>
</comment>
<feature type="compositionally biased region" description="Low complexity" evidence="18">
    <location>
        <begin position="352"/>
        <end position="371"/>
    </location>
</feature>
<evidence type="ECO:0000313" key="20">
    <source>
        <dbReference type="Proteomes" id="UP000191691"/>
    </source>
</evidence>
<keyword evidence="13 16" id="KW-0594">Phospholipid biosynthesis</keyword>
<keyword evidence="12 16" id="KW-0472">Membrane</keyword>
<comment type="similarity">
    <text evidence="16 17">Belongs to the class VI-like SAM-binding methyltransferase superfamily. CHO2 family.</text>
</comment>
<keyword evidence="14 16" id="KW-1208">Phospholipid metabolism</keyword>
<dbReference type="UniPathway" id="UPA00753"/>
<dbReference type="EC" id="2.1.1.17" evidence="16 17"/>
<feature type="transmembrane region" description="Helical" evidence="16 17">
    <location>
        <begin position="577"/>
        <end position="604"/>
    </location>
</feature>
<evidence type="ECO:0000256" key="11">
    <source>
        <dbReference type="ARBA" id="ARBA00023098"/>
    </source>
</evidence>
<evidence type="ECO:0000256" key="18">
    <source>
        <dbReference type="SAM" id="MobiDB-lite"/>
    </source>
</evidence>
<name>A0A1V6XNH2_PENNA</name>
<comment type="subcellular location">
    <subcellularLocation>
        <location evidence="1">Endomembrane system</location>
        <topology evidence="1">Multi-pass membrane protein</topology>
    </subcellularLocation>
    <subcellularLocation>
        <location evidence="16 17">Endoplasmic reticulum membrane</location>
        <topology evidence="16 17">Multi-pass membrane protein</topology>
    </subcellularLocation>
</comment>
<evidence type="ECO:0000256" key="6">
    <source>
        <dbReference type="ARBA" id="ARBA00022679"/>
    </source>
</evidence>
<feature type="transmembrane region" description="Helical" evidence="16 17">
    <location>
        <begin position="514"/>
        <end position="535"/>
    </location>
</feature>
<dbReference type="Proteomes" id="UP000191691">
    <property type="component" value="Unassembled WGS sequence"/>
</dbReference>
<dbReference type="OMA" id="RIWYSVG"/>
<dbReference type="GO" id="GO:0004608">
    <property type="term" value="F:phosphatidylethanolamine N-methyltransferase activity"/>
    <property type="evidence" value="ECO:0007669"/>
    <property type="project" value="UniProtKB-UniRule"/>
</dbReference>
<reference evidence="20" key="1">
    <citation type="journal article" date="2017" name="Nat. Microbiol.">
        <title>Global analysis of biosynthetic gene clusters reveals vast potential of secondary metabolite production in Penicillium species.</title>
        <authorList>
            <person name="Nielsen J.C."/>
            <person name="Grijseels S."/>
            <person name="Prigent S."/>
            <person name="Ji B."/>
            <person name="Dainat J."/>
            <person name="Nielsen K.F."/>
            <person name="Frisvad J.C."/>
            <person name="Workman M."/>
            <person name="Nielsen J."/>
        </authorList>
    </citation>
    <scope>NUCLEOTIDE SEQUENCE [LARGE SCALE GENOMIC DNA]</scope>
    <source>
        <strain evidence="20">IBT 13039</strain>
    </source>
</reference>
<keyword evidence="7 16" id="KW-0949">S-adenosyl-L-methionine</keyword>
<feature type="compositionally biased region" description="Polar residues" evidence="18">
    <location>
        <begin position="1"/>
        <end position="10"/>
    </location>
</feature>
<feature type="compositionally biased region" description="Basic and acidic residues" evidence="18">
    <location>
        <begin position="11"/>
        <end position="22"/>
    </location>
</feature>
<feature type="transmembrane region" description="Helical" evidence="16 17">
    <location>
        <begin position="483"/>
        <end position="502"/>
    </location>
</feature>
<dbReference type="Gene3D" id="2.60.40.2840">
    <property type="match status" value="1"/>
</dbReference>
<sequence>MDQGLSTGAHQDTDGLRERNTRVDSTVGREALTAVGEAEMKDKDGKASKTFGRTPDGTEPATNRVRRIIVFTVPQTHDMVSQLLLPSEPKNFGDLVVLILLAGHILFLWALPAGAKVPIFAVTYLFWRLAYNAGIGWLLHNQSHHKTLIRWAEKTKVFVNPATGENPHPKLYNWIKRELESKIPQDYSFDNAPIEYNTWLVFRRLVDLILMCDFTSYCLFAIACGQQPADESILMAVLRWSAGIVLVLFNLWVKLDAHRVVKDYAWYWGDFFYLIDQELTFDGVFEMAPHPMYSVGYAGYYGISLMAASYKVLFISIIAHAAQFAFLVLVENPHIDKTYNPPPPRKRSSACADSSSTLPTDLDTPTAPTPSEDQTPNATYSYSVKPPQPVHNLLGLHNLDLYRTTDSSIMLVQLLVFSITALTPSTSWYQLLFVVLAAVSRIWYSVGIGYILRNQSNTKSWTRHFVKYGDTPQEAWNQWKGTYHLSMILCYSSFIAAVWKMYTFPADWGYGLVLFRHVLGAGLISLQIWTSVSIYESLGEFGWFYGDFFFDDSPKLTYNGIYRFLNNPERVLGLAGVWGAVLITSSGAVTFLALLSHILSLAFIQFVERPHMQKLYGRSLRQDAGLVKSLKRSLPPSLKQLHGSVDKMFDDSFEFIEEMLDNARPKLAAGVNTFVKDTTALFQKYPARVTIARIDADLAGFDVRDYALSVEGTSALSFEESEKNKGREGANARMPLDRRGDLKDLTFEYGSPIRVKWTAPLHHSKKDWIGLYRVTDNTSREVTRVSSQGRWVATNEGAYDNLTCEKGILTSDVVVPSSERQGQDPCEFASGEIVFAGDKLFWTQGAFELRYHHNGMHNVMAISRPFEIRIRRSDEDETISDGYSFVESAVENALLPVVRNCFDRDPEIAPETVDEQFGTLVERDGKFAKRVVFAVHQMFGIELAAEVVKADGNVRNLAWRICNAKKVLHVKIQWHDDTTRGEQGMILRGGFPIRATQPYIYDDRRRLELNDMRQSQVDLALDD</sequence>
<gene>
    <name evidence="19" type="ORF">PENNAL_c0066G06146</name>
</gene>
<dbReference type="STRING" id="60175.A0A1V6XNH2"/>
<dbReference type="InterPro" id="IPR016219">
    <property type="entry name" value="Phosphatid-EA_MeTrfase_fun"/>
</dbReference>
<dbReference type="InterPro" id="IPR007318">
    <property type="entry name" value="Phopholipid_MeTrfase"/>
</dbReference>
<keyword evidence="5 16" id="KW-0489">Methyltransferase</keyword>
<dbReference type="PIRSF" id="PIRSF000383">
    <property type="entry name" value="PEAMT"/>
    <property type="match status" value="1"/>
</dbReference>
<comment type="function">
    <text evidence="15 16 17">Catalyzes the first step of the methylation pathway of phosphatidylcholine biosynthesis, the SAM-dependent methylation of phosphatidylethanolamine (PE) to phosphatidylmonomethylethanolamine (PMME).</text>
</comment>
<proteinExistence type="inferred from homology"/>
<evidence type="ECO:0000256" key="16">
    <source>
        <dbReference type="HAMAP-Rule" id="MF_03217"/>
    </source>
</evidence>
<dbReference type="Pfam" id="PF04191">
    <property type="entry name" value="PEMT"/>
    <property type="match status" value="2"/>
</dbReference>
<dbReference type="HAMAP" id="MF_03217">
    <property type="entry name" value="PEMT"/>
    <property type="match status" value="1"/>
</dbReference>
<keyword evidence="11 16" id="KW-0443">Lipid metabolism</keyword>
<dbReference type="EMBL" id="MOOB01000066">
    <property type="protein sequence ID" value="OQE76576.1"/>
    <property type="molecule type" value="Genomic_DNA"/>
</dbReference>
<feature type="compositionally biased region" description="Basic and acidic residues" evidence="18">
    <location>
        <begin position="38"/>
        <end position="47"/>
    </location>
</feature>
<accession>A0A1V6XNH2</accession>
<evidence type="ECO:0000256" key="8">
    <source>
        <dbReference type="ARBA" id="ARBA00022692"/>
    </source>
</evidence>
<protein>
    <recommendedName>
        <fullName evidence="16 17">Phosphatidylethanolamine N-methyltransferase</fullName>
        <shortName evidence="16">PE methyltransferase</shortName>
        <shortName evidence="16 17">PEAMT</shortName>
        <shortName evidence="16">PEMT</shortName>
        <ecNumber evidence="16 17">2.1.1.17</ecNumber>
    </recommendedName>
</protein>
<keyword evidence="20" id="KW-1185">Reference proteome</keyword>
<keyword evidence="4 16" id="KW-0444">Lipid biosynthesis</keyword>
<evidence type="ECO:0000256" key="10">
    <source>
        <dbReference type="ARBA" id="ARBA00022989"/>
    </source>
</evidence>
<comment type="caution">
    <text evidence="16 17">Lacks conserved residue(s) required for the propagation of feature annotation.</text>
</comment>
<evidence type="ECO:0000256" key="17">
    <source>
        <dbReference type="RuleBase" id="RU361122"/>
    </source>
</evidence>
<feature type="compositionally biased region" description="Polar residues" evidence="18">
    <location>
        <begin position="372"/>
        <end position="381"/>
    </location>
</feature>
<dbReference type="AlphaFoldDB" id="A0A1V6XNH2"/>
<dbReference type="FunFam" id="2.60.40.2840:FF:000006">
    <property type="entry name" value="Phosphatidylethanolamine N-methyltransferase"/>
    <property type="match status" value="1"/>
</dbReference>
<evidence type="ECO:0000256" key="3">
    <source>
        <dbReference type="ARBA" id="ARBA00005189"/>
    </source>
</evidence>
<evidence type="ECO:0000256" key="4">
    <source>
        <dbReference type="ARBA" id="ARBA00022516"/>
    </source>
</evidence>
<evidence type="ECO:0000256" key="1">
    <source>
        <dbReference type="ARBA" id="ARBA00004127"/>
    </source>
</evidence>
<evidence type="ECO:0000313" key="19">
    <source>
        <dbReference type="EMBL" id="OQE76576.1"/>
    </source>
</evidence>
<evidence type="ECO:0000256" key="7">
    <source>
        <dbReference type="ARBA" id="ARBA00022691"/>
    </source>
</evidence>
<dbReference type="PANTHER" id="PTHR32138">
    <property type="entry name" value="PHOSPHATIDYLETHANOLAMINE N-METHYLTRANSFERASE"/>
    <property type="match status" value="1"/>
</dbReference>
<evidence type="ECO:0000256" key="2">
    <source>
        <dbReference type="ARBA" id="ARBA00004969"/>
    </source>
</evidence>
<feature type="transmembrane region" description="Helical" evidence="16 17">
    <location>
        <begin position="431"/>
        <end position="452"/>
    </location>
</feature>
<dbReference type="GO" id="GO:0032259">
    <property type="term" value="P:methylation"/>
    <property type="evidence" value="ECO:0007669"/>
    <property type="project" value="UniProtKB-KW"/>
</dbReference>
<evidence type="ECO:0000256" key="5">
    <source>
        <dbReference type="ARBA" id="ARBA00022603"/>
    </source>
</evidence>
<keyword evidence="10 16" id="KW-1133">Transmembrane helix</keyword>
<evidence type="ECO:0000256" key="12">
    <source>
        <dbReference type="ARBA" id="ARBA00023136"/>
    </source>
</evidence>
<evidence type="ECO:0000256" key="13">
    <source>
        <dbReference type="ARBA" id="ARBA00023209"/>
    </source>
</evidence>
<keyword evidence="8 16" id="KW-0812">Transmembrane</keyword>
<evidence type="ECO:0000256" key="9">
    <source>
        <dbReference type="ARBA" id="ARBA00022824"/>
    </source>
</evidence>
<dbReference type="PANTHER" id="PTHR32138:SF0">
    <property type="entry name" value="PHOSPHATIDYLETHANOLAMINE N-METHYLTRANSFERASE"/>
    <property type="match status" value="1"/>
</dbReference>
<feature type="transmembrane region" description="Helical" evidence="16 17">
    <location>
        <begin position="232"/>
        <end position="253"/>
    </location>
</feature>
<feature type="region of interest" description="Disordered" evidence="18">
    <location>
        <begin position="339"/>
        <end position="381"/>
    </location>
</feature>
<keyword evidence="6 16" id="KW-0808">Transferase</keyword>
<feature type="region of interest" description="Disordered" evidence="18">
    <location>
        <begin position="1"/>
        <end position="60"/>
    </location>
</feature>